<organism evidence="1 2">
    <name type="scientific">Romanomermis culicivorax</name>
    <name type="common">Nematode worm</name>
    <dbReference type="NCBI Taxonomy" id="13658"/>
    <lineage>
        <taxon>Eukaryota</taxon>
        <taxon>Metazoa</taxon>
        <taxon>Ecdysozoa</taxon>
        <taxon>Nematoda</taxon>
        <taxon>Enoplea</taxon>
        <taxon>Dorylaimia</taxon>
        <taxon>Mermithida</taxon>
        <taxon>Mermithoidea</taxon>
        <taxon>Mermithidae</taxon>
        <taxon>Romanomermis</taxon>
    </lineage>
</organism>
<keyword evidence="1" id="KW-1185">Reference proteome</keyword>
<name>A0A915JYH2_ROMCU</name>
<dbReference type="AlphaFoldDB" id="A0A915JYH2"/>
<dbReference type="WBParaSite" id="nRc.2.0.1.t31511-RA">
    <property type="protein sequence ID" value="nRc.2.0.1.t31511-RA"/>
    <property type="gene ID" value="nRc.2.0.1.g31511"/>
</dbReference>
<sequence length="148" mass="16359">MYNGDSNLLKICLLEESDIDIEIAVQLKADQETEDAAHHEYARRQHELQVAQGIAPVLPTVPPKSQLDKFLETVVSQASSNEYILGTELTSQDVYGQETITTGGEAMEQQIMLTQPKLEVAHETDKIEKSTVVIVEETPTPPQAAMIL</sequence>
<protein>
    <submittedName>
        <fullName evidence="2">Uncharacterized protein</fullName>
    </submittedName>
</protein>
<reference evidence="2" key="1">
    <citation type="submission" date="2022-11" db="UniProtKB">
        <authorList>
            <consortium name="WormBaseParasite"/>
        </authorList>
    </citation>
    <scope>IDENTIFICATION</scope>
</reference>
<accession>A0A915JYH2</accession>
<evidence type="ECO:0000313" key="1">
    <source>
        <dbReference type="Proteomes" id="UP000887565"/>
    </source>
</evidence>
<dbReference type="Proteomes" id="UP000887565">
    <property type="component" value="Unplaced"/>
</dbReference>
<proteinExistence type="predicted"/>
<evidence type="ECO:0000313" key="2">
    <source>
        <dbReference type="WBParaSite" id="nRc.2.0.1.t31511-RA"/>
    </source>
</evidence>